<evidence type="ECO:0000256" key="1">
    <source>
        <dbReference type="ARBA" id="ARBA00010928"/>
    </source>
</evidence>
<dbReference type="KEGG" id="lacs:H4075_05555"/>
<dbReference type="Pfam" id="PF22725">
    <property type="entry name" value="GFO_IDH_MocA_C3"/>
    <property type="match status" value="1"/>
</dbReference>
<feature type="domain" description="GFO/IDH/MocA-like oxidoreductase" evidence="4">
    <location>
        <begin position="141"/>
        <end position="261"/>
    </location>
</feature>
<gene>
    <name evidence="5" type="ORF">H4075_05555</name>
</gene>
<dbReference type="SUPFAM" id="SSF51735">
    <property type="entry name" value="NAD(P)-binding Rossmann-fold domains"/>
    <property type="match status" value="1"/>
</dbReference>
<evidence type="ECO:0000259" key="4">
    <source>
        <dbReference type="Pfam" id="PF22725"/>
    </source>
</evidence>
<accession>A0A7G5XJL3</accession>
<dbReference type="Proteomes" id="UP000515344">
    <property type="component" value="Chromosome"/>
</dbReference>
<evidence type="ECO:0000256" key="2">
    <source>
        <dbReference type="ARBA" id="ARBA00023002"/>
    </source>
</evidence>
<proteinExistence type="inferred from homology"/>
<dbReference type="PANTHER" id="PTHR43708:SF5">
    <property type="entry name" value="CONSERVED EXPRESSED OXIDOREDUCTASE (EUROFUNG)-RELATED"/>
    <property type="match status" value="1"/>
</dbReference>
<evidence type="ECO:0000259" key="3">
    <source>
        <dbReference type="Pfam" id="PF01408"/>
    </source>
</evidence>
<name>A0A7G5XJL3_9BACT</name>
<dbReference type="GO" id="GO:0000166">
    <property type="term" value="F:nucleotide binding"/>
    <property type="evidence" value="ECO:0007669"/>
    <property type="project" value="InterPro"/>
</dbReference>
<organism evidence="5 6">
    <name type="scientific">Lacibacter sediminis</name>
    <dbReference type="NCBI Taxonomy" id="2760713"/>
    <lineage>
        <taxon>Bacteria</taxon>
        <taxon>Pseudomonadati</taxon>
        <taxon>Bacteroidota</taxon>
        <taxon>Chitinophagia</taxon>
        <taxon>Chitinophagales</taxon>
        <taxon>Chitinophagaceae</taxon>
        <taxon>Lacibacter</taxon>
    </lineage>
</organism>
<protein>
    <submittedName>
        <fullName evidence="5">Gfo/Idh/MocA family oxidoreductase</fullName>
    </submittedName>
</protein>
<dbReference type="SUPFAM" id="SSF55347">
    <property type="entry name" value="Glyceraldehyde-3-phosphate dehydrogenase-like, C-terminal domain"/>
    <property type="match status" value="1"/>
</dbReference>
<sequence length="358" mass="39920">MTNHQRDIASAQLPIYIIGAGGIVNTAHLPAYMLGGFYVRGICDIDPDKAQATAERFAIKEVFASPEELLKQLPANAIIDIAVPGPALIPLLEQMPDGSAVLLQKPMGEDLDAAKKILSICKEKKLNAAVNFQLRYAPYILEMKRMMAEGSLGEINDIEVNVNVYTPWHLWDFLMASPRVEILYHSIHYIDLVRHILGNPKSVYAKSTKHPSMPALASVRSNIIMDYGDMTRANILTNHCHNYGTPKQQSYIKFEGTKGAVLINFGALINYPRGEADNFEYVFLEEGKEPQWQEKKIEGSWFPHAFIGSMEQLMLSVAGIIEKPDNTVEDCIHTMACMEAAYVSCEKGGVKPDELFNF</sequence>
<dbReference type="Gene3D" id="3.30.360.10">
    <property type="entry name" value="Dihydrodipicolinate Reductase, domain 2"/>
    <property type="match status" value="1"/>
</dbReference>
<evidence type="ECO:0000313" key="6">
    <source>
        <dbReference type="Proteomes" id="UP000515344"/>
    </source>
</evidence>
<reference evidence="6" key="1">
    <citation type="submission" date="2020-08" db="EMBL/GenBank/DDBJ databases">
        <title>Lacibacter sp. S13-6-6 genome sequencing.</title>
        <authorList>
            <person name="Jin L."/>
        </authorList>
    </citation>
    <scope>NUCLEOTIDE SEQUENCE [LARGE SCALE GENOMIC DNA]</scope>
    <source>
        <strain evidence="6">S13-6-6</strain>
    </source>
</reference>
<dbReference type="InterPro" id="IPR000683">
    <property type="entry name" value="Gfo/Idh/MocA-like_OxRdtase_N"/>
</dbReference>
<dbReference type="RefSeq" id="WP_182804921.1">
    <property type="nucleotide sequence ID" value="NZ_CP060007.1"/>
</dbReference>
<dbReference type="InterPro" id="IPR051317">
    <property type="entry name" value="Gfo/Idh/MocA_oxidoreduct"/>
</dbReference>
<keyword evidence="2" id="KW-0560">Oxidoreductase</keyword>
<keyword evidence="6" id="KW-1185">Reference proteome</keyword>
<dbReference type="InterPro" id="IPR055170">
    <property type="entry name" value="GFO_IDH_MocA-like_dom"/>
</dbReference>
<dbReference type="PANTHER" id="PTHR43708">
    <property type="entry name" value="CONSERVED EXPRESSED OXIDOREDUCTASE (EUROFUNG)"/>
    <property type="match status" value="1"/>
</dbReference>
<feature type="domain" description="Gfo/Idh/MocA-like oxidoreductase N-terminal" evidence="3">
    <location>
        <begin position="15"/>
        <end position="132"/>
    </location>
</feature>
<dbReference type="Gene3D" id="3.40.50.720">
    <property type="entry name" value="NAD(P)-binding Rossmann-like Domain"/>
    <property type="match status" value="1"/>
</dbReference>
<evidence type="ECO:0000313" key="5">
    <source>
        <dbReference type="EMBL" id="QNA45666.1"/>
    </source>
</evidence>
<dbReference type="Pfam" id="PF01408">
    <property type="entry name" value="GFO_IDH_MocA"/>
    <property type="match status" value="1"/>
</dbReference>
<comment type="similarity">
    <text evidence="1">Belongs to the Gfo/Idh/MocA family.</text>
</comment>
<dbReference type="InterPro" id="IPR036291">
    <property type="entry name" value="NAD(P)-bd_dom_sf"/>
</dbReference>
<dbReference type="AlphaFoldDB" id="A0A7G5XJL3"/>
<dbReference type="EMBL" id="CP060007">
    <property type="protein sequence ID" value="QNA45666.1"/>
    <property type="molecule type" value="Genomic_DNA"/>
</dbReference>
<dbReference type="GO" id="GO:0016491">
    <property type="term" value="F:oxidoreductase activity"/>
    <property type="evidence" value="ECO:0007669"/>
    <property type="project" value="UniProtKB-KW"/>
</dbReference>